<dbReference type="Gene3D" id="1.10.1450.10">
    <property type="entry name" value="Tetraspanin"/>
    <property type="match status" value="1"/>
</dbReference>
<evidence type="ECO:0000256" key="3">
    <source>
        <dbReference type="ARBA" id="ARBA00022692"/>
    </source>
</evidence>
<organism evidence="8 9">
    <name type="scientific">Operophtera brumata</name>
    <name type="common">Winter moth</name>
    <name type="synonym">Phalaena brumata</name>
    <dbReference type="NCBI Taxonomy" id="104452"/>
    <lineage>
        <taxon>Eukaryota</taxon>
        <taxon>Metazoa</taxon>
        <taxon>Ecdysozoa</taxon>
        <taxon>Arthropoda</taxon>
        <taxon>Hexapoda</taxon>
        <taxon>Insecta</taxon>
        <taxon>Pterygota</taxon>
        <taxon>Neoptera</taxon>
        <taxon>Endopterygota</taxon>
        <taxon>Lepidoptera</taxon>
        <taxon>Glossata</taxon>
        <taxon>Ditrysia</taxon>
        <taxon>Geometroidea</taxon>
        <taxon>Geometridae</taxon>
        <taxon>Larentiinae</taxon>
        <taxon>Operophtera</taxon>
    </lineage>
</organism>
<name>A0A0L7KZ26_OPEBR</name>
<comment type="similarity">
    <text evidence="2 7">Belongs to the tetraspanin (TM4SF) family.</text>
</comment>
<keyword evidence="4 7" id="KW-1133">Transmembrane helix</keyword>
<evidence type="ECO:0000313" key="9">
    <source>
        <dbReference type="Proteomes" id="UP000037510"/>
    </source>
</evidence>
<dbReference type="PIRSF" id="PIRSF002419">
    <property type="entry name" value="Tetraspanin"/>
    <property type="match status" value="1"/>
</dbReference>
<keyword evidence="6" id="KW-1015">Disulfide bond</keyword>
<dbReference type="CDD" id="cd03127">
    <property type="entry name" value="tetraspanin_LEL"/>
    <property type="match status" value="1"/>
</dbReference>
<feature type="disulfide bond" evidence="6">
    <location>
        <begin position="113"/>
        <end position="132"/>
    </location>
</feature>
<dbReference type="EMBL" id="JTDY01004293">
    <property type="protein sequence ID" value="KOB68321.1"/>
    <property type="molecule type" value="Genomic_DNA"/>
</dbReference>
<gene>
    <name evidence="8" type="ORF">OBRU01_18490</name>
</gene>
<comment type="caution">
    <text evidence="7">Lacks conserved residue(s) required for the propagation of feature annotation.</text>
</comment>
<evidence type="ECO:0000256" key="2">
    <source>
        <dbReference type="ARBA" id="ARBA00006840"/>
    </source>
</evidence>
<keyword evidence="3 7" id="KW-0812">Transmembrane</keyword>
<dbReference type="InterPro" id="IPR000301">
    <property type="entry name" value="Tetraspanin_animals"/>
</dbReference>
<protein>
    <recommendedName>
        <fullName evidence="7">Tetraspanin</fullName>
    </recommendedName>
</protein>
<feature type="transmembrane region" description="Helical" evidence="7">
    <location>
        <begin position="53"/>
        <end position="76"/>
    </location>
</feature>
<evidence type="ECO:0000256" key="7">
    <source>
        <dbReference type="RuleBase" id="RU361218"/>
    </source>
</evidence>
<dbReference type="InterPro" id="IPR018499">
    <property type="entry name" value="Tetraspanin/Peripherin"/>
</dbReference>
<evidence type="ECO:0000256" key="6">
    <source>
        <dbReference type="PIRSR" id="PIRSR002419-1"/>
    </source>
</evidence>
<dbReference type="STRING" id="104452.A0A0L7KZ26"/>
<dbReference type="InterPro" id="IPR008952">
    <property type="entry name" value="Tetraspanin_EC2_sf"/>
</dbReference>
<sequence length="220" mass="24881">MREKKARPEDQSYLSKGVFSFLITLCLCLVVTAVLGCVGALREHVRVLYVHSCFFIFLVSVELVVGVGGAVISAWVGGGSELRTHFYRNSTDEFEVAKHRTYWDKMQSENKCCGVDGPLDYSILHRDIPPSCCARAYPLRDGGARRQLHATCLSERTFYNRGCEDVLRLRKAVKGNIFIFTGIIFTCLEVLCLGLAIWLALTIRRERRKLQANLQAHFET</sequence>
<evidence type="ECO:0000313" key="8">
    <source>
        <dbReference type="EMBL" id="KOB68321.1"/>
    </source>
</evidence>
<evidence type="ECO:0000256" key="1">
    <source>
        <dbReference type="ARBA" id="ARBA00004141"/>
    </source>
</evidence>
<comment type="caution">
    <text evidence="8">The sequence shown here is derived from an EMBL/GenBank/DDBJ whole genome shotgun (WGS) entry which is preliminary data.</text>
</comment>
<dbReference type="AlphaFoldDB" id="A0A0L7KZ26"/>
<proteinExistence type="inferred from homology"/>
<dbReference type="Proteomes" id="UP000037510">
    <property type="component" value="Unassembled WGS sequence"/>
</dbReference>
<reference evidence="8 9" key="1">
    <citation type="journal article" date="2015" name="Genome Biol. Evol.">
        <title>The genome of winter moth (Operophtera brumata) provides a genomic perspective on sexual dimorphism and phenology.</title>
        <authorList>
            <person name="Derks M.F."/>
            <person name="Smit S."/>
            <person name="Salis L."/>
            <person name="Schijlen E."/>
            <person name="Bossers A."/>
            <person name="Mateman C."/>
            <person name="Pijl A.S."/>
            <person name="de Ridder D."/>
            <person name="Groenen M.A."/>
            <person name="Visser M.E."/>
            <person name="Megens H.J."/>
        </authorList>
    </citation>
    <scope>NUCLEOTIDE SEQUENCE [LARGE SCALE GENOMIC DNA]</scope>
    <source>
        <strain evidence="8">WM2013NL</strain>
        <tissue evidence="8">Head and thorax</tissue>
    </source>
</reference>
<dbReference type="Pfam" id="PF00335">
    <property type="entry name" value="Tetraspanin"/>
    <property type="match status" value="1"/>
</dbReference>
<dbReference type="GO" id="GO:0005886">
    <property type="term" value="C:plasma membrane"/>
    <property type="evidence" value="ECO:0007669"/>
    <property type="project" value="TreeGrafter"/>
</dbReference>
<dbReference type="PANTHER" id="PTHR19282">
    <property type="entry name" value="TETRASPANIN"/>
    <property type="match status" value="1"/>
</dbReference>
<evidence type="ECO:0000256" key="4">
    <source>
        <dbReference type="ARBA" id="ARBA00022989"/>
    </source>
</evidence>
<feature type="transmembrane region" description="Helical" evidence="7">
    <location>
        <begin position="20"/>
        <end position="41"/>
    </location>
</feature>
<evidence type="ECO:0000256" key="5">
    <source>
        <dbReference type="ARBA" id="ARBA00023136"/>
    </source>
</evidence>
<keyword evidence="9" id="KW-1185">Reference proteome</keyword>
<dbReference type="PANTHER" id="PTHR19282:SF554">
    <property type="entry name" value="ANTIGEN, PUTATIVE-RELATED"/>
    <property type="match status" value="1"/>
</dbReference>
<dbReference type="SUPFAM" id="SSF48652">
    <property type="entry name" value="Tetraspanin"/>
    <property type="match status" value="1"/>
</dbReference>
<feature type="transmembrane region" description="Helical" evidence="7">
    <location>
        <begin position="177"/>
        <end position="201"/>
    </location>
</feature>
<accession>A0A0L7KZ26</accession>
<keyword evidence="5 7" id="KW-0472">Membrane</keyword>
<comment type="subcellular location">
    <subcellularLocation>
        <location evidence="1 7">Membrane</location>
        <topology evidence="1 7">Multi-pass membrane protein</topology>
    </subcellularLocation>
</comment>